<keyword evidence="4" id="KW-1185">Reference proteome</keyword>
<dbReference type="GeneID" id="25252082"/>
<gene>
    <name evidence="3" type="ORF">ETH_00014625</name>
</gene>
<organism evidence="3 4">
    <name type="scientific">Eimeria tenella</name>
    <name type="common">Coccidian parasite</name>
    <dbReference type="NCBI Taxonomy" id="5802"/>
    <lineage>
        <taxon>Eukaryota</taxon>
        <taxon>Sar</taxon>
        <taxon>Alveolata</taxon>
        <taxon>Apicomplexa</taxon>
        <taxon>Conoidasida</taxon>
        <taxon>Coccidia</taxon>
        <taxon>Eucoccidiorida</taxon>
        <taxon>Eimeriorina</taxon>
        <taxon>Eimeriidae</taxon>
        <taxon>Eimeria</taxon>
    </lineage>
</organism>
<dbReference type="AlphaFoldDB" id="U6KWJ5"/>
<dbReference type="RefSeq" id="XP_013232048.1">
    <property type="nucleotide sequence ID" value="XM_013376594.1"/>
</dbReference>
<feature type="region of interest" description="Disordered" evidence="1">
    <location>
        <begin position="1"/>
        <end position="127"/>
    </location>
</feature>
<accession>U6KWJ5</accession>
<feature type="region of interest" description="Disordered" evidence="1">
    <location>
        <begin position="145"/>
        <end position="186"/>
    </location>
</feature>
<feature type="compositionally biased region" description="Basic and acidic residues" evidence="1">
    <location>
        <begin position="102"/>
        <end position="116"/>
    </location>
</feature>
<dbReference type="OMA" id="YRDMKTE"/>
<evidence type="ECO:0000313" key="3">
    <source>
        <dbReference type="EMBL" id="CDJ41298.1"/>
    </source>
</evidence>
<feature type="region of interest" description="Disordered" evidence="1">
    <location>
        <begin position="342"/>
        <end position="361"/>
    </location>
</feature>
<name>U6KWJ5_EIMTE</name>
<feature type="compositionally biased region" description="Low complexity" evidence="1">
    <location>
        <begin position="156"/>
        <end position="166"/>
    </location>
</feature>
<proteinExistence type="predicted"/>
<sequence length="361" mass="42764">MSAADVHSILYRGEDPLKKKFVPKNEQKTHVPRHWPGKLRAAVLERRRREERLLQQQQQQQQEESEESEESEFSDVSEDQPEETNVVLHKPAFVPKASRLTVMEREEQQRRVREEQQQQQQQVEQRKLETKQMVYAVLAREDEEAADAPVIPVEAQQQQQQQQQQQKNLMGSEEMPDDTDGLDAAQEYEDWKLRELERIRRDKEEQLEREKFLEAVERRRQMTAEERREDDKELDKMQPKREIRHKYNFMQKYYHRGAFFQDLARSGEEPLYLRDFNAPVGEDKVDKKTLPKILQLRRGELARGGRSKHTHLVDVDTSDLSHPWAQATRDLQGQKLLKKAAGIKGANDFERPSLRKPKQDS</sequence>
<evidence type="ECO:0000313" key="4">
    <source>
        <dbReference type="Proteomes" id="UP000030747"/>
    </source>
</evidence>
<dbReference type="Pfam" id="PF06991">
    <property type="entry name" value="MFAP1"/>
    <property type="match status" value="1"/>
</dbReference>
<dbReference type="Proteomes" id="UP000030747">
    <property type="component" value="Unassembled WGS sequence"/>
</dbReference>
<feature type="domain" description="Micro-fibrillar-associated protein 1 C-terminal" evidence="2">
    <location>
        <begin position="82"/>
        <end position="317"/>
    </location>
</feature>
<dbReference type="VEuPathDB" id="ToxoDB:ETH2_0710100"/>
<protein>
    <submittedName>
        <fullName evidence="3">Microfibrillar-associated protein 1, putative</fullName>
    </submittedName>
</protein>
<reference evidence="3" key="1">
    <citation type="submission" date="2013-10" db="EMBL/GenBank/DDBJ databases">
        <title>Genomic analysis of the causative agents of coccidiosis in chickens.</title>
        <authorList>
            <person name="Reid A.J."/>
            <person name="Blake D."/>
            <person name="Billington K."/>
            <person name="Browne H."/>
            <person name="Dunn M."/>
            <person name="Hung S."/>
            <person name="Kawahara F."/>
            <person name="Miranda-Saavedra D."/>
            <person name="Mourier T."/>
            <person name="Nagra H."/>
            <person name="Otto T.D."/>
            <person name="Rawlings N."/>
            <person name="Sanchez A."/>
            <person name="Sanders M."/>
            <person name="Subramaniam C."/>
            <person name="Tay Y."/>
            <person name="Dear P."/>
            <person name="Doerig C."/>
            <person name="Gruber A."/>
            <person name="Parkinson J."/>
            <person name="Shirley M."/>
            <person name="Wan K.L."/>
            <person name="Berriman M."/>
            <person name="Tomley F."/>
            <person name="Pain A."/>
        </authorList>
    </citation>
    <scope>NUCLEOTIDE SEQUENCE [LARGE SCALE GENOMIC DNA]</scope>
    <source>
        <strain evidence="3">Houghton</strain>
    </source>
</reference>
<feature type="compositionally biased region" description="Basic and acidic residues" evidence="1">
    <location>
        <begin position="347"/>
        <end position="361"/>
    </location>
</feature>
<reference evidence="3" key="2">
    <citation type="submission" date="2013-10" db="EMBL/GenBank/DDBJ databases">
        <authorList>
            <person name="Aslett M."/>
        </authorList>
    </citation>
    <scope>NUCLEOTIDE SEQUENCE [LARGE SCALE GENOMIC DNA]</scope>
    <source>
        <strain evidence="3">Houghton</strain>
    </source>
</reference>
<dbReference type="InterPro" id="IPR009730">
    <property type="entry name" value="MFAP1_C"/>
</dbReference>
<feature type="compositionally biased region" description="Acidic residues" evidence="1">
    <location>
        <begin position="63"/>
        <end position="82"/>
    </location>
</feature>
<evidence type="ECO:0000256" key="1">
    <source>
        <dbReference type="SAM" id="MobiDB-lite"/>
    </source>
</evidence>
<evidence type="ECO:0000259" key="2">
    <source>
        <dbReference type="Pfam" id="PF06991"/>
    </source>
</evidence>
<dbReference type="PANTHER" id="PTHR15327">
    <property type="entry name" value="MICROFIBRIL-ASSOCIATED PROTEIN"/>
    <property type="match status" value="1"/>
</dbReference>
<dbReference type="OrthoDB" id="354460at2759"/>
<feature type="compositionally biased region" description="Basic and acidic residues" evidence="1">
    <location>
        <begin position="43"/>
        <end position="53"/>
    </location>
</feature>
<dbReference type="InterPro" id="IPR033194">
    <property type="entry name" value="MFAP1"/>
</dbReference>
<dbReference type="VEuPathDB" id="ToxoDB:ETH_00014625"/>
<dbReference type="EMBL" id="HG675595">
    <property type="protein sequence ID" value="CDJ41298.1"/>
    <property type="molecule type" value="Genomic_DNA"/>
</dbReference>
<feature type="compositionally biased region" description="Basic and acidic residues" evidence="1">
    <location>
        <begin position="12"/>
        <end position="29"/>
    </location>
</feature>